<keyword evidence="2" id="KW-0347">Helicase</keyword>
<dbReference type="Proteomes" id="UP000693970">
    <property type="component" value="Unassembled WGS sequence"/>
</dbReference>
<reference evidence="2" key="1">
    <citation type="journal article" date="2021" name="Sci. Rep.">
        <title>Diploid genomic architecture of Nitzschia inconspicua, an elite biomass production diatom.</title>
        <authorList>
            <person name="Oliver A."/>
            <person name="Podell S."/>
            <person name="Pinowska A."/>
            <person name="Traller J.C."/>
            <person name="Smith S.R."/>
            <person name="McClure R."/>
            <person name="Beliaev A."/>
            <person name="Bohutskyi P."/>
            <person name="Hill E.A."/>
            <person name="Rabines A."/>
            <person name="Zheng H."/>
            <person name="Allen L.Z."/>
            <person name="Kuo A."/>
            <person name="Grigoriev I.V."/>
            <person name="Allen A.E."/>
            <person name="Hazlebeck D."/>
            <person name="Allen E.E."/>
        </authorList>
    </citation>
    <scope>NUCLEOTIDE SEQUENCE</scope>
    <source>
        <strain evidence="2">Hildebrandi</strain>
    </source>
</reference>
<dbReference type="InterPro" id="IPR005114">
    <property type="entry name" value="Helicase_assoc"/>
</dbReference>
<dbReference type="PANTHER" id="PTHR33418:SF1">
    <property type="entry name" value="HELICASE-ASSOCIATED DOMAIN-CONTAINING PROTEIN"/>
    <property type="match status" value="1"/>
</dbReference>
<keyword evidence="2" id="KW-0547">Nucleotide-binding</keyword>
<protein>
    <submittedName>
        <fullName evidence="2">Helicase domain protein</fullName>
    </submittedName>
</protein>
<keyword evidence="2" id="KW-0067">ATP-binding</keyword>
<evidence type="ECO:0000313" key="3">
    <source>
        <dbReference type="Proteomes" id="UP000693970"/>
    </source>
</evidence>
<accession>A0A9K3PW54</accession>
<keyword evidence="2" id="KW-0378">Hydrolase</keyword>
<sequence length="540" mass="60923">MSSSVSSHSMDIADEDDRFLGMLNLPSFVENEEKTNLVRMGSNGSPVCVTDLLDTSDSVTTVAKVNGNDNVVVVDQDQYCFTVPPNEEGFEFVDPDKLDEAITELYDPILAMDTDKQGDDHSIMDDKCKNESTAAAASPTFGHKICNRKLWGEKQTVMDLLSPAKEEEKEDQVLLESSNSKTATSFMDTFDDGDATMQSPVTPEHCFVDVENDPFVFEPLPPLRSTPPMVTPPCRLFLPHLSDPYRHCDLSREVVPITTEPSNRIVVTPDHSRNGSFLVRPPFDTQQYVARSLSFTEEGPIPHIPPPAAAAADPTITTTTIVHHHRPFLETTANRIQMKQSLITQKGTSRVKTGKYVPEVWEEYFQLAVDFRKLHGHCCIPYNYPPNPKLAAWAKRQRYQYTLYKRSVPHKVGAKSTSMTAERLEMLNSIDFVWDIQDAQFEIFLMMFRKFVADHGHGKVPKSHSKGGLGRWVGSQRTSLKKGKMSLKRFQKLDEAGFLWVSHSCSSDDVDHLVNQMRMKIKERGQQQLQQQPAAKEQQQ</sequence>
<dbReference type="PANTHER" id="PTHR33418">
    <property type="entry name" value="HELICASE-ASSOCIATED"/>
    <property type="match status" value="1"/>
</dbReference>
<organism evidence="2 3">
    <name type="scientific">Nitzschia inconspicua</name>
    <dbReference type="NCBI Taxonomy" id="303405"/>
    <lineage>
        <taxon>Eukaryota</taxon>
        <taxon>Sar</taxon>
        <taxon>Stramenopiles</taxon>
        <taxon>Ochrophyta</taxon>
        <taxon>Bacillariophyta</taxon>
        <taxon>Bacillariophyceae</taxon>
        <taxon>Bacillariophycidae</taxon>
        <taxon>Bacillariales</taxon>
        <taxon>Bacillariaceae</taxon>
        <taxon>Nitzschia</taxon>
    </lineage>
</organism>
<feature type="domain" description="Helicase-associated" evidence="1">
    <location>
        <begin position="438"/>
        <end position="498"/>
    </location>
</feature>
<keyword evidence="3" id="KW-1185">Reference proteome</keyword>
<name>A0A9K3PW54_9STRA</name>
<dbReference type="Pfam" id="PF03457">
    <property type="entry name" value="HA"/>
    <property type="match status" value="2"/>
</dbReference>
<proteinExistence type="predicted"/>
<dbReference type="EMBL" id="JAGRRH010000012">
    <property type="protein sequence ID" value="KAG7361977.1"/>
    <property type="molecule type" value="Genomic_DNA"/>
</dbReference>
<reference evidence="2" key="2">
    <citation type="submission" date="2021-04" db="EMBL/GenBank/DDBJ databases">
        <authorList>
            <person name="Podell S."/>
        </authorList>
    </citation>
    <scope>NUCLEOTIDE SEQUENCE</scope>
    <source>
        <strain evidence="2">Hildebrandi</strain>
    </source>
</reference>
<comment type="caution">
    <text evidence="2">The sequence shown here is derived from an EMBL/GenBank/DDBJ whole genome shotgun (WGS) entry which is preliminary data.</text>
</comment>
<feature type="domain" description="Helicase-associated" evidence="1">
    <location>
        <begin position="359"/>
        <end position="432"/>
    </location>
</feature>
<dbReference type="GO" id="GO:0004386">
    <property type="term" value="F:helicase activity"/>
    <property type="evidence" value="ECO:0007669"/>
    <property type="project" value="UniProtKB-KW"/>
</dbReference>
<evidence type="ECO:0000259" key="1">
    <source>
        <dbReference type="Pfam" id="PF03457"/>
    </source>
</evidence>
<evidence type="ECO:0000313" key="2">
    <source>
        <dbReference type="EMBL" id="KAG7361977.1"/>
    </source>
</evidence>
<gene>
    <name evidence="2" type="ORF">IV203_025643</name>
</gene>
<dbReference type="AlphaFoldDB" id="A0A9K3PW54"/>